<evidence type="ECO:0000259" key="6">
    <source>
        <dbReference type="PROSITE" id="PS51007"/>
    </source>
</evidence>
<keyword evidence="5" id="KW-0732">Signal</keyword>
<evidence type="ECO:0000256" key="2">
    <source>
        <dbReference type="ARBA" id="ARBA00022723"/>
    </source>
</evidence>
<dbReference type="InterPro" id="IPR036909">
    <property type="entry name" value="Cyt_c-like_dom_sf"/>
</dbReference>
<sequence>MKKALLLLMGWIVTATWATALAASSPGGKDLVDRLGCLSCHSLRGQGGKKGPAWDGAGSRLGPAEIKMRILCPGRGMPSFAHLRPEELDALVQYLSELK</sequence>
<keyword evidence="3 4" id="KW-0408">Iron</keyword>
<feature type="chain" id="PRO_5027840452" evidence="5">
    <location>
        <begin position="23"/>
        <end position="99"/>
    </location>
</feature>
<evidence type="ECO:0000256" key="4">
    <source>
        <dbReference type="PROSITE-ProRule" id="PRU00433"/>
    </source>
</evidence>
<dbReference type="GO" id="GO:0009055">
    <property type="term" value="F:electron transfer activity"/>
    <property type="evidence" value="ECO:0007669"/>
    <property type="project" value="InterPro"/>
</dbReference>
<organism evidence="7">
    <name type="scientific">Desulfobacca acetoxidans</name>
    <dbReference type="NCBI Taxonomy" id="60893"/>
    <lineage>
        <taxon>Bacteria</taxon>
        <taxon>Pseudomonadati</taxon>
        <taxon>Thermodesulfobacteriota</taxon>
        <taxon>Desulfobaccia</taxon>
        <taxon>Desulfobaccales</taxon>
        <taxon>Desulfobaccaceae</taxon>
        <taxon>Desulfobacca</taxon>
    </lineage>
</organism>
<feature type="domain" description="Cytochrome c" evidence="6">
    <location>
        <begin position="23"/>
        <end position="99"/>
    </location>
</feature>
<accession>A0A7C3WSR2</accession>
<keyword evidence="1 4" id="KW-0349">Heme</keyword>
<dbReference type="AlphaFoldDB" id="A0A7C3WSR2"/>
<reference evidence="7" key="1">
    <citation type="journal article" date="2020" name="mSystems">
        <title>Genome- and Community-Level Interaction Insights into Carbon Utilization and Element Cycling Functions of Hydrothermarchaeota in Hydrothermal Sediment.</title>
        <authorList>
            <person name="Zhou Z."/>
            <person name="Liu Y."/>
            <person name="Xu W."/>
            <person name="Pan J."/>
            <person name="Luo Z.H."/>
            <person name="Li M."/>
        </authorList>
    </citation>
    <scope>NUCLEOTIDE SEQUENCE [LARGE SCALE GENOMIC DNA]</scope>
    <source>
        <strain evidence="7">SpSt-776</strain>
    </source>
</reference>
<gene>
    <name evidence="7" type="ORF">ENV62_10125</name>
</gene>
<dbReference type="SUPFAM" id="SSF46626">
    <property type="entry name" value="Cytochrome c"/>
    <property type="match status" value="1"/>
</dbReference>
<dbReference type="GO" id="GO:0046872">
    <property type="term" value="F:metal ion binding"/>
    <property type="evidence" value="ECO:0007669"/>
    <property type="project" value="UniProtKB-KW"/>
</dbReference>
<dbReference type="InterPro" id="IPR009056">
    <property type="entry name" value="Cyt_c-like_dom"/>
</dbReference>
<keyword evidence="2 4" id="KW-0479">Metal-binding</keyword>
<evidence type="ECO:0000256" key="5">
    <source>
        <dbReference type="SAM" id="SignalP"/>
    </source>
</evidence>
<feature type="signal peptide" evidence="5">
    <location>
        <begin position="1"/>
        <end position="22"/>
    </location>
</feature>
<dbReference type="EMBL" id="DTHB01000056">
    <property type="protein sequence ID" value="HGB15575.1"/>
    <property type="molecule type" value="Genomic_DNA"/>
</dbReference>
<dbReference type="Pfam" id="PF13442">
    <property type="entry name" value="Cytochrome_CBB3"/>
    <property type="match status" value="1"/>
</dbReference>
<evidence type="ECO:0000256" key="1">
    <source>
        <dbReference type="ARBA" id="ARBA00022617"/>
    </source>
</evidence>
<dbReference type="GO" id="GO:0020037">
    <property type="term" value="F:heme binding"/>
    <property type="evidence" value="ECO:0007669"/>
    <property type="project" value="InterPro"/>
</dbReference>
<name>A0A7C3WSR2_9BACT</name>
<evidence type="ECO:0000256" key="3">
    <source>
        <dbReference type="ARBA" id="ARBA00023004"/>
    </source>
</evidence>
<evidence type="ECO:0000313" key="7">
    <source>
        <dbReference type="EMBL" id="HGB15575.1"/>
    </source>
</evidence>
<comment type="caution">
    <text evidence="7">The sequence shown here is derived from an EMBL/GenBank/DDBJ whole genome shotgun (WGS) entry which is preliminary data.</text>
</comment>
<dbReference type="PROSITE" id="PS51007">
    <property type="entry name" value="CYTC"/>
    <property type="match status" value="1"/>
</dbReference>
<proteinExistence type="predicted"/>
<dbReference type="Gene3D" id="1.10.760.10">
    <property type="entry name" value="Cytochrome c-like domain"/>
    <property type="match status" value="1"/>
</dbReference>
<protein>
    <submittedName>
        <fullName evidence="7">Cytochrome c</fullName>
    </submittedName>
</protein>